<evidence type="ECO:0000256" key="1">
    <source>
        <dbReference type="SAM" id="MobiDB-lite"/>
    </source>
</evidence>
<evidence type="ECO:0000313" key="2">
    <source>
        <dbReference type="EMBL" id="KAJ1208261.1"/>
    </source>
</evidence>
<name>A0AAV7W6R9_PLEWA</name>
<protein>
    <submittedName>
        <fullName evidence="2">Uncharacterized protein</fullName>
    </submittedName>
</protein>
<reference evidence="2" key="1">
    <citation type="journal article" date="2022" name="bioRxiv">
        <title>Sequencing and chromosome-scale assembly of the giantPleurodeles waltlgenome.</title>
        <authorList>
            <person name="Brown T."/>
            <person name="Elewa A."/>
            <person name="Iarovenko S."/>
            <person name="Subramanian E."/>
            <person name="Araus A.J."/>
            <person name="Petzold A."/>
            <person name="Susuki M."/>
            <person name="Suzuki K.-i.T."/>
            <person name="Hayashi T."/>
            <person name="Toyoda A."/>
            <person name="Oliveira C."/>
            <person name="Osipova E."/>
            <person name="Leigh N.D."/>
            <person name="Simon A."/>
            <person name="Yun M.H."/>
        </authorList>
    </citation>
    <scope>NUCLEOTIDE SEQUENCE</scope>
    <source>
        <strain evidence="2">20211129_DDA</strain>
        <tissue evidence="2">Liver</tissue>
    </source>
</reference>
<dbReference type="AlphaFoldDB" id="A0AAV7W6R9"/>
<evidence type="ECO:0000313" key="3">
    <source>
        <dbReference type="Proteomes" id="UP001066276"/>
    </source>
</evidence>
<accession>A0AAV7W6R9</accession>
<comment type="caution">
    <text evidence="2">The sequence shown here is derived from an EMBL/GenBank/DDBJ whole genome shotgun (WGS) entry which is preliminary data.</text>
</comment>
<feature type="region of interest" description="Disordered" evidence="1">
    <location>
        <begin position="1"/>
        <end position="73"/>
    </location>
</feature>
<feature type="compositionally biased region" description="Polar residues" evidence="1">
    <location>
        <begin position="1"/>
        <end position="13"/>
    </location>
</feature>
<proteinExistence type="predicted"/>
<organism evidence="2 3">
    <name type="scientific">Pleurodeles waltl</name>
    <name type="common">Iberian ribbed newt</name>
    <dbReference type="NCBI Taxonomy" id="8319"/>
    <lineage>
        <taxon>Eukaryota</taxon>
        <taxon>Metazoa</taxon>
        <taxon>Chordata</taxon>
        <taxon>Craniata</taxon>
        <taxon>Vertebrata</taxon>
        <taxon>Euteleostomi</taxon>
        <taxon>Amphibia</taxon>
        <taxon>Batrachia</taxon>
        <taxon>Caudata</taxon>
        <taxon>Salamandroidea</taxon>
        <taxon>Salamandridae</taxon>
        <taxon>Pleurodelinae</taxon>
        <taxon>Pleurodeles</taxon>
    </lineage>
</organism>
<sequence length="73" mass="7984">MSVTRKSGDSSGTVFLDRQTAPNCGAEKTLDPTERQREQPNYFPETLGDDQEATRHTSRPHSGESEASSGMVL</sequence>
<gene>
    <name evidence="2" type="ORF">NDU88_003647</name>
</gene>
<keyword evidence="3" id="KW-1185">Reference proteome</keyword>
<dbReference type="EMBL" id="JANPWB010000002">
    <property type="protein sequence ID" value="KAJ1208261.1"/>
    <property type="molecule type" value="Genomic_DNA"/>
</dbReference>
<feature type="compositionally biased region" description="Basic and acidic residues" evidence="1">
    <location>
        <begin position="28"/>
        <end position="38"/>
    </location>
</feature>
<dbReference type="Proteomes" id="UP001066276">
    <property type="component" value="Chromosome 1_2"/>
</dbReference>